<evidence type="ECO:0000313" key="4">
    <source>
        <dbReference type="Proteomes" id="UP000189299"/>
    </source>
</evidence>
<protein>
    <submittedName>
        <fullName evidence="3">Uncharacterized protein</fullName>
    </submittedName>
</protein>
<reference evidence="2 5" key="2">
    <citation type="submission" date="2019-07" db="EMBL/GenBank/DDBJ databases">
        <title>antibiotic susceptibility of plant-derived lactic acid bacteria.</title>
        <authorList>
            <person name="Sugiyama M."/>
            <person name="Noda M."/>
        </authorList>
    </citation>
    <scope>NUCLEOTIDE SEQUENCE [LARGE SCALE GENOMIC DNA]</scope>
    <source>
        <strain evidence="2 5">15-1A</strain>
    </source>
</reference>
<evidence type="ECO:0000313" key="2">
    <source>
        <dbReference type="EMBL" id="BBM15168.1"/>
    </source>
</evidence>
<dbReference type="EMBL" id="AP019810">
    <property type="protein sequence ID" value="BBM15168.1"/>
    <property type="molecule type" value="Genomic_DNA"/>
</dbReference>
<dbReference type="Proteomes" id="UP000189299">
    <property type="component" value="Unassembled WGS sequence"/>
</dbReference>
<sequence length="63" mass="7321">MKFKKFTEDHPYLTVIYSGLIGSAFGITVEYIVNRDFRPSGIYSLIFYYVIGLSSVKFKSRKK</sequence>
<feature type="transmembrane region" description="Helical" evidence="1">
    <location>
        <begin position="40"/>
        <end position="58"/>
    </location>
</feature>
<gene>
    <name evidence="3" type="ORF">BTN92_02065</name>
    <name evidence="2" type="ORF">EM151A_1977</name>
</gene>
<dbReference type="Proteomes" id="UP000509460">
    <property type="component" value="Chromosome"/>
</dbReference>
<evidence type="ECO:0000313" key="5">
    <source>
        <dbReference type="Proteomes" id="UP000509460"/>
    </source>
</evidence>
<dbReference type="EMBL" id="MSTR01000002">
    <property type="protein sequence ID" value="ONN44230.1"/>
    <property type="molecule type" value="Genomic_DNA"/>
</dbReference>
<dbReference type="AlphaFoldDB" id="A0A1V2ULF8"/>
<evidence type="ECO:0000313" key="3">
    <source>
        <dbReference type="EMBL" id="ONN44230.1"/>
    </source>
</evidence>
<proteinExistence type="predicted"/>
<reference evidence="3 4" key="1">
    <citation type="submission" date="2016-12" db="EMBL/GenBank/DDBJ databases">
        <authorList>
            <person name="Song W.-J."/>
            <person name="Kurnit D.M."/>
        </authorList>
    </citation>
    <scope>NUCLEOTIDE SEQUENCE [LARGE SCALE GENOMIC DNA]</scope>
    <source>
        <strain evidence="3 4">CGB1038-1_S1</strain>
    </source>
</reference>
<keyword evidence="1" id="KW-0812">Transmembrane</keyword>
<name>A0A1V2ULF8_ENTMU</name>
<organism evidence="3 4">
    <name type="scientific">Enterococcus mundtii</name>
    <dbReference type="NCBI Taxonomy" id="53346"/>
    <lineage>
        <taxon>Bacteria</taxon>
        <taxon>Bacillati</taxon>
        <taxon>Bacillota</taxon>
        <taxon>Bacilli</taxon>
        <taxon>Lactobacillales</taxon>
        <taxon>Enterococcaceae</taxon>
        <taxon>Enterococcus</taxon>
    </lineage>
</organism>
<accession>A0A1V2ULF8</accession>
<evidence type="ECO:0000256" key="1">
    <source>
        <dbReference type="SAM" id="Phobius"/>
    </source>
</evidence>
<keyword evidence="1" id="KW-1133">Transmembrane helix</keyword>
<keyword evidence="1" id="KW-0472">Membrane</keyword>
<feature type="transmembrane region" description="Helical" evidence="1">
    <location>
        <begin position="12"/>
        <end position="34"/>
    </location>
</feature>